<dbReference type="Proteomes" id="UP000268311">
    <property type="component" value="Unassembled WGS sequence"/>
</dbReference>
<comment type="caution">
    <text evidence="1">The sequence shown here is derived from an EMBL/GenBank/DDBJ whole genome shotgun (WGS) entry which is preliminary data.</text>
</comment>
<evidence type="ECO:0000313" key="2">
    <source>
        <dbReference type="Proteomes" id="UP000268311"/>
    </source>
</evidence>
<gene>
    <name evidence="1" type="ORF">D8838_07440</name>
</gene>
<reference evidence="1 2" key="1">
    <citation type="submission" date="2018-11" db="EMBL/GenBank/DDBJ databases">
        <title>Species Designations Belie Phenotypic and Genotypic Heterogeneity in Oral Streptococci.</title>
        <authorList>
            <person name="Velsko I."/>
        </authorList>
    </citation>
    <scope>NUCLEOTIDE SEQUENCE [LARGE SCALE GENOMIC DNA]</scope>
    <source>
        <strain evidence="1 2">BCC33</strain>
    </source>
</reference>
<organism evidence="1 2">
    <name type="scientific">Streptococcus mitis</name>
    <dbReference type="NCBI Taxonomy" id="28037"/>
    <lineage>
        <taxon>Bacteria</taxon>
        <taxon>Bacillati</taxon>
        <taxon>Bacillota</taxon>
        <taxon>Bacilli</taxon>
        <taxon>Lactobacillales</taxon>
        <taxon>Streptococcaceae</taxon>
        <taxon>Streptococcus</taxon>
        <taxon>Streptococcus mitis group</taxon>
    </lineage>
</organism>
<proteinExistence type="predicted"/>
<dbReference type="EMBL" id="RJOF01000006">
    <property type="protein sequence ID" value="RSJ04065.1"/>
    <property type="molecule type" value="Genomic_DNA"/>
</dbReference>
<dbReference type="AlphaFoldDB" id="A0A428E1X0"/>
<dbReference type="RefSeq" id="WP_084975735.1">
    <property type="nucleotide sequence ID" value="NZ_RJOF01000006.1"/>
</dbReference>
<sequence length="185" mass="21351">MLRKYSAIICEGAAEEAIIEILLENHCLFIENDEYLINNGPIRTRSAKKFCDTYMGKDYGSKIDLFRIIDSKTENFNFGSARDRKIFEEKIEVINVITPPEIELLIIVSEEKNEDFNRSGLAKPSDYCKQKLKLSNVKSYGFVKEYFSDVSKLLNAIKKVHSIKKSTIPNGFLTLYDLLKDEFKQ</sequence>
<evidence type="ECO:0000313" key="1">
    <source>
        <dbReference type="EMBL" id="RSJ04065.1"/>
    </source>
</evidence>
<accession>A0A428E1X0</accession>
<name>A0A428E1X0_STRMT</name>
<protein>
    <submittedName>
        <fullName evidence="1">Uncharacterized protein</fullName>
    </submittedName>
</protein>